<dbReference type="EMBL" id="BQMJ01000023">
    <property type="protein sequence ID" value="GJQ11387.1"/>
    <property type="molecule type" value="Genomic_DNA"/>
</dbReference>
<keyword evidence="3" id="KW-0472">Membrane</keyword>
<name>A0A9C7PWX4_9RHOD</name>
<sequence length="399" mass="45532">MIDKEDLTFYKKTHLGTCVIVGGGGYLGQKLLDKLYQLRHFELVDGLIVIDIQQLSESDQRRYEGVDFLNCAVGAGQLKKWGDEYWRKIRQGTVFFVASCASTELHFARAYKTNVQGVEEMLCIAQLYGARAFVLTSTHNVVFDGTREIVNGDESIPTVDRFMDVYTQTKSESERLTLGMNGVCRLHTCALRPGGIYGPGEKVHFERIRKLAKVGLLYILISPVPEKNMDFVHVDNLVDAHILAAQQLQVEAIDPHVPKTTSGAAFFISENDPQCLQTFYIPALLASGISPPLFTLYISRKWIYPLAKWTQWIAKCFNVKPILMPMELMKSTMVHTFVSEKAKKAFGYVPRKSIQVGVEEWCRYEQSRCRTNDSKNRMNAIWILLLLFFWILLVLFRHL</sequence>
<keyword evidence="6" id="KW-1185">Reference proteome</keyword>
<comment type="similarity">
    <text evidence="1 3">Belongs to the 3-beta-HSD family.</text>
</comment>
<feature type="transmembrane region" description="Helical" evidence="3">
    <location>
        <begin position="378"/>
        <end position="396"/>
    </location>
</feature>
<dbReference type="Gene3D" id="3.40.50.720">
    <property type="entry name" value="NAD(P)-binding Rossmann-like Domain"/>
    <property type="match status" value="1"/>
</dbReference>
<dbReference type="PANTHER" id="PTHR43245">
    <property type="entry name" value="BIFUNCTIONAL POLYMYXIN RESISTANCE PROTEIN ARNA"/>
    <property type="match status" value="1"/>
</dbReference>
<keyword evidence="3" id="KW-0812">Transmembrane</keyword>
<keyword evidence="3" id="KW-1133">Transmembrane helix</keyword>
<comment type="caution">
    <text evidence="5">The sequence shown here is derived from an EMBL/GenBank/DDBJ whole genome shotgun (WGS) entry which is preliminary data.</text>
</comment>
<proteinExistence type="inferred from homology"/>
<dbReference type="AlphaFoldDB" id="A0A9C7PWX4"/>
<dbReference type="GO" id="GO:0016616">
    <property type="term" value="F:oxidoreductase activity, acting on the CH-OH group of donors, NAD or NADP as acceptor"/>
    <property type="evidence" value="ECO:0007669"/>
    <property type="project" value="InterPro"/>
</dbReference>
<evidence type="ECO:0000256" key="2">
    <source>
        <dbReference type="ARBA" id="ARBA00023002"/>
    </source>
</evidence>
<organism evidence="5 6">
    <name type="scientific">Galdieria partita</name>
    <dbReference type="NCBI Taxonomy" id="83374"/>
    <lineage>
        <taxon>Eukaryota</taxon>
        <taxon>Rhodophyta</taxon>
        <taxon>Bangiophyceae</taxon>
        <taxon>Galdieriales</taxon>
        <taxon>Galdieriaceae</taxon>
        <taxon>Galdieria</taxon>
    </lineage>
</organism>
<gene>
    <name evidence="5" type="ORF">GpartN1_g3178.t1</name>
</gene>
<keyword evidence="2 3" id="KW-0560">Oxidoreductase</keyword>
<reference evidence="5" key="2">
    <citation type="submission" date="2022-01" db="EMBL/GenBank/DDBJ databases">
        <authorList>
            <person name="Hirooka S."/>
            <person name="Miyagishima S.Y."/>
        </authorList>
    </citation>
    <scope>NUCLEOTIDE SEQUENCE</scope>
    <source>
        <strain evidence="5">NBRC 102759</strain>
    </source>
</reference>
<accession>A0A9C7PWX4</accession>
<evidence type="ECO:0000313" key="6">
    <source>
        <dbReference type="Proteomes" id="UP001061958"/>
    </source>
</evidence>
<dbReference type="OrthoDB" id="2735536at2759"/>
<feature type="domain" description="3-beta hydroxysteroid dehydrogenase/isomerase" evidence="4">
    <location>
        <begin position="19"/>
        <end position="285"/>
    </location>
</feature>
<protein>
    <recommendedName>
        <fullName evidence="4">3-beta hydroxysteroid dehydrogenase/isomerase domain-containing protein</fullName>
    </recommendedName>
</protein>
<dbReference type="Pfam" id="PF01073">
    <property type="entry name" value="3Beta_HSD"/>
    <property type="match status" value="1"/>
</dbReference>
<dbReference type="InterPro" id="IPR036291">
    <property type="entry name" value="NAD(P)-bd_dom_sf"/>
</dbReference>
<evidence type="ECO:0000313" key="5">
    <source>
        <dbReference type="EMBL" id="GJQ11387.1"/>
    </source>
</evidence>
<dbReference type="SUPFAM" id="SSF51735">
    <property type="entry name" value="NAD(P)-binding Rossmann-fold domains"/>
    <property type="match status" value="1"/>
</dbReference>
<evidence type="ECO:0000256" key="3">
    <source>
        <dbReference type="RuleBase" id="RU004475"/>
    </source>
</evidence>
<dbReference type="PANTHER" id="PTHR43245:SF51">
    <property type="entry name" value="SHORT CHAIN DEHYDROGENASE_REDUCTASE FAMILY 42E, MEMBER 2"/>
    <property type="match status" value="1"/>
</dbReference>
<dbReference type="GO" id="GO:0006694">
    <property type="term" value="P:steroid biosynthetic process"/>
    <property type="evidence" value="ECO:0007669"/>
    <property type="project" value="InterPro"/>
</dbReference>
<reference evidence="5" key="1">
    <citation type="journal article" date="2022" name="Proc. Natl. Acad. Sci. U.S.A.">
        <title>Life cycle and functional genomics of the unicellular red alga Galdieria for elucidating algal and plant evolution and industrial use.</title>
        <authorList>
            <person name="Hirooka S."/>
            <person name="Itabashi T."/>
            <person name="Ichinose T.M."/>
            <person name="Onuma R."/>
            <person name="Fujiwara T."/>
            <person name="Yamashita S."/>
            <person name="Jong L.W."/>
            <person name="Tomita R."/>
            <person name="Iwane A.H."/>
            <person name="Miyagishima S.Y."/>
        </authorList>
    </citation>
    <scope>NUCLEOTIDE SEQUENCE</scope>
    <source>
        <strain evidence="5">NBRC 102759</strain>
    </source>
</reference>
<dbReference type="InterPro" id="IPR002225">
    <property type="entry name" value="3Beta_OHSteriod_DH/Estase"/>
</dbReference>
<dbReference type="InterPro" id="IPR050177">
    <property type="entry name" value="Lipid_A_modif_metabolic_enz"/>
</dbReference>
<evidence type="ECO:0000256" key="1">
    <source>
        <dbReference type="ARBA" id="ARBA00009219"/>
    </source>
</evidence>
<dbReference type="Proteomes" id="UP001061958">
    <property type="component" value="Unassembled WGS sequence"/>
</dbReference>
<feature type="transmembrane region" description="Helical" evidence="3">
    <location>
        <begin position="279"/>
        <end position="298"/>
    </location>
</feature>
<evidence type="ECO:0000259" key="4">
    <source>
        <dbReference type="Pfam" id="PF01073"/>
    </source>
</evidence>